<name>A0A4P9WGI8_9FUNG</name>
<dbReference type="AlphaFoldDB" id="A0A4P9WGI8"/>
<accession>A0A4P9WGI8</accession>
<gene>
    <name evidence="1" type="ORF">BDK51DRAFT_47209</name>
</gene>
<organism evidence="1 2">
    <name type="scientific">Blyttiomyces helicus</name>
    <dbReference type="NCBI Taxonomy" id="388810"/>
    <lineage>
        <taxon>Eukaryota</taxon>
        <taxon>Fungi</taxon>
        <taxon>Fungi incertae sedis</taxon>
        <taxon>Chytridiomycota</taxon>
        <taxon>Chytridiomycota incertae sedis</taxon>
        <taxon>Chytridiomycetes</taxon>
        <taxon>Chytridiomycetes incertae sedis</taxon>
        <taxon>Blyttiomyces</taxon>
    </lineage>
</organism>
<dbReference type="EMBL" id="KZ995265">
    <property type="protein sequence ID" value="RKO91025.1"/>
    <property type="molecule type" value="Genomic_DNA"/>
</dbReference>
<sequence length="213" mass="23190">MSCRNCRDLCPESQGPRVLDWEDLAVPTPRRVKRAPRPSLESLPPATYFSAVSSCLPACIYFPPHDAISLLLAKKNCQKLVRAQRQGVYAHQLPGVAALTGTAFGEKGDHHAGHPSWDPAIAWGMEWLKGVGTQPATAVRTDATTPEVSKTPVPAIYLLLADLLYLDFNSLLLPVSERTLNNSFSTLLIRIGTSFDSAADHILPPAGYQNPSY</sequence>
<keyword evidence="2" id="KW-1185">Reference proteome</keyword>
<evidence type="ECO:0000313" key="2">
    <source>
        <dbReference type="Proteomes" id="UP000269721"/>
    </source>
</evidence>
<reference evidence="2" key="1">
    <citation type="journal article" date="2018" name="Nat. Microbiol.">
        <title>Leveraging single-cell genomics to expand the fungal tree of life.</title>
        <authorList>
            <person name="Ahrendt S.R."/>
            <person name="Quandt C.A."/>
            <person name="Ciobanu D."/>
            <person name="Clum A."/>
            <person name="Salamov A."/>
            <person name="Andreopoulos B."/>
            <person name="Cheng J.F."/>
            <person name="Woyke T."/>
            <person name="Pelin A."/>
            <person name="Henrissat B."/>
            <person name="Reynolds N.K."/>
            <person name="Benny G.L."/>
            <person name="Smith M.E."/>
            <person name="James T.Y."/>
            <person name="Grigoriev I.V."/>
        </authorList>
    </citation>
    <scope>NUCLEOTIDE SEQUENCE [LARGE SCALE GENOMIC DNA]</scope>
</reference>
<dbReference type="Proteomes" id="UP000269721">
    <property type="component" value="Unassembled WGS sequence"/>
</dbReference>
<protein>
    <submittedName>
        <fullName evidence="1">Uncharacterized protein</fullName>
    </submittedName>
</protein>
<evidence type="ECO:0000313" key="1">
    <source>
        <dbReference type="EMBL" id="RKO91025.1"/>
    </source>
</evidence>
<proteinExistence type="predicted"/>